<dbReference type="PANTHER" id="PTHR33077">
    <property type="entry name" value="PROTEIN TIFY 4A-RELATED-RELATED"/>
    <property type="match status" value="1"/>
</dbReference>
<dbReference type="EMBL" id="JBAMMX010000003">
    <property type="protein sequence ID" value="KAK6944719.1"/>
    <property type="molecule type" value="Genomic_DNA"/>
</dbReference>
<dbReference type="Proteomes" id="UP001370490">
    <property type="component" value="Unassembled WGS sequence"/>
</dbReference>
<dbReference type="SMART" id="SM00979">
    <property type="entry name" value="TIFY"/>
    <property type="match status" value="1"/>
</dbReference>
<comment type="subcellular location">
    <subcellularLocation>
        <location evidence="2">Nucleus</location>
    </subcellularLocation>
</comment>
<feature type="region of interest" description="Disordered" evidence="3">
    <location>
        <begin position="161"/>
        <end position="185"/>
    </location>
</feature>
<dbReference type="GO" id="GO:0031347">
    <property type="term" value="P:regulation of defense response"/>
    <property type="evidence" value="ECO:0007669"/>
    <property type="project" value="UniProtKB-UniRule"/>
</dbReference>
<comment type="caution">
    <text evidence="5">The sequence shown here is derived from an EMBL/GenBank/DDBJ whole genome shotgun (WGS) entry which is preliminary data.</text>
</comment>
<feature type="domain" description="Tify" evidence="4">
    <location>
        <begin position="109"/>
        <end position="144"/>
    </location>
</feature>
<reference evidence="5 6" key="1">
    <citation type="submission" date="2023-12" db="EMBL/GenBank/DDBJ databases">
        <title>A high-quality genome assembly for Dillenia turbinata (Dilleniales).</title>
        <authorList>
            <person name="Chanderbali A."/>
        </authorList>
    </citation>
    <scope>NUCLEOTIDE SEQUENCE [LARGE SCALE GENOMIC DNA]</scope>
    <source>
        <strain evidence="5">LSX21</strain>
        <tissue evidence="5">Leaf</tissue>
    </source>
</reference>
<keyword evidence="6" id="KW-1185">Reference proteome</keyword>
<evidence type="ECO:0000256" key="2">
    <source>
        <dbReference type="RuleBase" id="RU369065"/>
    </source>
</evidence>
<protein>
    <recommendedName>
        <fullName evidence="2">Protein TIFY</fullName>
    </recommendedName>
    <alternativeName>
        <fullName evidence="2">Jasmonate ZIM domain-containing protein</fullName>
    </alternativeName>
</protein>
<accession>A0AAN8W7S0</accession>
<dbReference type="GO" id="GO:2000022">
    <property type="term" value="P:regulation of jasmonic acid mediated signaling pathway"/>
    <property type="evidence" value="ECO:0007669"/>
    <property type="project" value="UniProtKB-UniRule"/>
</dbReference>
<feature type="region of interest" description="Disordered" evidence="3">
    <location>
        <begin position="226"/>
        <end position="246"/>
    </location>
</feature>
<organism evidence="5 6">
    <name type="scientific">Dillenia turbinata</name>
    <dbReference type="NCBI Taxonomy" id="194707"/>
    <lineage>
        <taxon>Eukaryota</taxon>
        <taxon>Viridiplantae</taxon>
        <taxon>Streptophyta</taxon>
        <taxon>Embryophyta</taxon>
        <taxon>Tracheophyta</taxon>
        <taxon>Spermatophyta</taxon>
        <taxon>Magnoliopsida</taxon>
        <taxon>eudicotyledons</taxon>
        <taxon>Gunneridae</taxon>
        <taxon>Pentapetalae</taxon>
        <taxon>Dilleniales</taxon>
        <taxon>Dilleniaceae</taxon>
        <taxon>Dillenia</taxon>
    </lineage>
</organism>
<comment type="domain">
    <text evidence="2">The jas domain is required for interaction with COI1.</text>
</comment>
<gene>
    <name evidence="5" type="ORF">RJ641_025821</name>
</gene>
<dbReference type="InterPro" id="IPR018467">
    <property type="entry name" value="CCT_CS"/>
</dbReference>
<comment type="function">
    <text evidence="2">Repressor of jasmonate responses.</text>
</comment>
<dbReference type="GO" id="GO:0005634">
    <property type="term" value="C:nucleus"/>
    <property type="evidence" value="ECO:0007669"/>
    <property type="project" value="UniProtKB-SubCell"/>
</dbReference>
<dbReference type="InterPro" id="IPR010399">
    <property type="entry name" value="Tify_dom"/>
</dbReference>
<evidence type="ECO:0000259" key="4">
    <source>
        <dbReference type="PROSITE" id="PS51320"/>
    </source>
</evidence>
<sequence length="269" mass="29114">MSSSSEFSDSGRFSGQRPVKSPSEKSSFSQTCNLLSQYLKEKKGSFGELSLGINCNVVEPNFNGTHATIRQTATTMNLFPEKAGLDCSDSKQNIISNVDSSWSKAGSAKQPESAQMTIFYAGQVIVFNNFPADKAKEIMQLASTGRSPKPPTATLVAPNLPNNQNESSIAQFSPSGSNPIPSLGNNLIQDCLPQPSPPPPPPQRIVCDLPIARKASLHRFLEKRKDRITARAPYQPSTPQKPAETKSWLGLSSAQSSSQLELQLQSTFV</sequence>
<dbReference type="PROSITE" id="PS51320">
    <property type="entry name" value="TIFY"/>
    <property type="match status" value="1"/>
</dbReference>
<dbReference type="Pfam" id="PF06200">
    <property type="entry name" value="tify"/>
    <property type="match status" value="1"/>
</dbReference>
<evidence type="ECO:0000313" key="5">
    <source>
        <dbReference type="EMBL" id="KAK6944719.1"/>
    </source>
</evidence>
<dbReference type="PANTHER" id="PTHR33077:SF140">
    <property type="entry name" value="PROTEIN TIFY 10B"/>
    <property type="match status" value="1"/>
</dbReference>
<evidence type="ECO:0000256" key="1">
    <source>
        <dbReference type="ARBA" id="ARBA00008614"/>
    </source>
</evidence>
<proteinExistence type="inferred from homology"/>
<evidence type="ECO:0000256" key="3">
    <source>
        <dbReference type="SAM" id="MobiDB-lite"/>
    </source>
</evidence>
<comment type="similarity">
    <text evidence="1 2">Belongs to the TIFY/JAZ family.</text>
</comment>
<feature type="compositionally biased region" description="Low complexity" evidence="3">
    <location>
        <begin position="1"/>
        <end position="15"/>
    </location>
</feature>
<feature type="region of interest" description="Disordered" evidence="3">
    <location>
        <begin position="1"/>
        <end position="28"/>
    </location>
</feature>
<dbReference type="GO" id="GO:0009611">
    <property type="term" value="P:response to wounding"/>
    <property type="evidence" value="ECO:0007669"/>
    <property type="project" value="UniProtKB-UniRule"/>
</dbReference>
<keyword evidence="2" id="KW-0539">Nucleus</keyword>
<keyword evidence="2" id="KW-1184">Jasmonic acid signaling pathway</keyword>
<evidence type="ECO:0000313" key="6">
    <source>
        <dbReference type="Proteomes" id="UP001370490"/>
    </source>
</evidence>
<dbReference type="Pfam" id="PF09425">
    <property type="entry name" value="Jas_motif"/>
    <property type="match status" value="1"/>
</dbReference>
<name>A0AAN8W7S0_9MAGN</name>
<dbReference type="AlphaFoldDB" id="A0AAN8W7S0"/>
<dbReference type="InterPro" id="IPR040390">
    <property type="entry name" value="TIFY/JAZ"/>
</dbReference>